<dbReference type="InterPro" id="IPR007345">
    <property type="entry name" value="Polysacch_pyruvyl_Trfase"/>
</dbReference>
<proteinExistence type="predicted"/>
<dbReference type="PANTHER" id="PTHR36836:SF1">
    <property type="entry name" value="COLANIC ACID BIOSYNTHESIS PROTEIN WCAK"/>
    <property type="match status" value="1"/>
</dbReference>
<sequence>MASKLKHRTIRFLGWYGHANCGDECFKEAHKSLFEDSDDTHFDLIWDNERGKYSKQDEVVVLGAGDVIKPFYVERLAPSTKIIIYGAGLSSTSDVEYMESIKKRIIGTWLRNKTDVEALRDRGIEAQYTPDIVFQLGNENMPVKSVKNRAKKVAACFFSNNSTQYSLYGRDLLLFNDELNRKIKLAKVLDLLSPWYDFNFYPLSQDLNDYDMSYCCDIYTLMHNRSSVTIKKPLKVFKEAIKATSEADLVLTMKFHGLIFACLAGTPFVNIATTRKNALFCQENSFADASVAEDNFSEASVMAAVKVAEYPPFSDRVSQARLRLINEAKVQAQAFRTFIMK</sequence>
<keyword evidence="2" id="KW-0808">Transferase</keyword>
<evidence type="ECO:0000313" key="2">
    <source>
        <dbReference type="EMBL" id="RWX78763.1"/>
    </source>
</evidence>
<accession>A0A444LIA6</accession>
<evidence type="ECO:0000259" key="1">
    <source>
        <dbReference type="Pfam" id="PF04230"/>
    </source>
</evidence>
<dbReference type="RefSeq" id="WP_128442740.1">
    <property type="nucleotide sequence ID" value="NZ_SBIP01000002.1"/>
</dbReference>
<dbReference type="PANTHER" id="PTHR36836">
    <property type="entry name" value="COLANIC ACID BIOSYNTHESIS PROTEIN WCAK"/>
    <property type="match status" value="1"/>
</dbReference>
<reference evidence="2 3" key="1">
    <citation type="submission" date="2019-01" db="EMBL/GenBank/DDBJ databases">
        <title>The draft genome of Rhizobium sp. 24NR.</title>
        <authorList>
            <person name="Liu L."/>
            <person name="Liang L."/>
            <person name="Shi S."/>
            <person name="Xu L."/>
            <person name="Wang X."/>
            <person name="Li L."/>
            <person name="Zhang X."/>
        </authorList>
    </citation>
    <scope>NUCLEOTIDE SEQUENCE [LARGE SCALE GENOMIC DNA]</scope>
    <source>
        <strain evidence="2 3">24NR</strain>
    </source>
</reference>
<keyword evidence="3" id="KW-1185">Reference proteome</keyword>
<dbReference type="AlphaFoldDB" id="A0A444LIA6"/>
<name>A0A444LIA6_9HYPH</name>
<dbReference type="Proteomes" id="UP000287687">
    <property type="component" value="Unassembled WGS sequence"/>
</dbReference>
<dbReference type="EMBL" id="SBIP01000002">
    <property type="protein sequence ID" value="RWX78763.1"/>
    <property type="molecule type" value="Genomic_DNA"/>
</dbReference>
<comment type="caution">
    <text evidence="2">The sequence shown here is derived from an EMBL/GenBank/DDBJ whole genome shotgun (WGS) entry which is preliminary data.</text>
</comment>
<evidence type="ECO:0000313" key="3">
    <source>
        <dbReference type="Proteomes" id="UP000287687"/>
    </source>
</evidence>
<dbReference type="OrthoDB" id="8456570at2"/>
<organism evidence="2 3">
    <name type="scientific">Neorhizobium lilium</name>
    <dbReference type="NCBI Taxonomy" id="2503024"/>
    <lineage>
        <taxon>Bacteria</taxon>
        <taxon>Pseudomonadati</taxon>
        <taxon>Pseudomonadota</taxon>
        <taxon>Alphaproteobacteria</taxon>
        <taxon>Hyphomicrobiales</taxon>
        <taxon>Rhizobiaceae</taxon>
        <taxon>Rhizobium/Agrobacterium group</taxon>
        <taxon>Neorhizobium</taxon>
    </lineage>
</organism>
<dbReference type="Pfam" id="PF04230">
    <property type="entry name" value="PS_pyruv_trans"/>
    <property type="match status" value="1"/>
</dbReference>
<feature type="domain" description="Polysaccharide pyruvyl transferase" evidence="1">
    <location>
        <begin position="37"/>
        <end position="273"/>
    </location>
</feature>
<protein>
    <submittedName>
        <fullName evidence="2">Polysaccharide pyruvyl transferase family protein</fullName>
    </submittedName>
</protein>
<dbReference type="GO" id="GO:0016740">
    <property type="term" value="F:transferase activity"/>
    <property type="evidence" value="ECO:0007669"/>
    <property type="project" value="UniProtKB-KW"/>
</dbReference>
<gene>
    <name evidence="2" type="ORF">EPK99_09240</name>
</gene>